<dbReference type="EMBL" id="JAUTDP010000002">
    <property type="protein sequence ID" value="KAK3402232.1"/>
    <property type="molecule type" value="Genomic_DNA"/>
</dbReference>
<keyword evidence="3" id="KW-1133">Transmembrane helix</keyword>
<keyword evidence="4" id="KW-0808">Transferase</keyword>
<dbReference type="PANTHER" id="PTHR42912">
    <property type="entry name" value="METHYLTRANSFERASE"/>
    <property type="match status" value="1"/>
</dbReference>
<name>A0AAE0UFI0_SORBR</name>
<feature type="compositionally biased region" description="Basic and acidic residues" evidence="2">
    <location>
        <begin position="324"/>
        <end position="337"/>
    </location>
</feature>
<protein>
    <submittedName>
        <fullName evidence="4">S-adenosyl-L-methionine-dependent methyltransferase</fullName>
    </submittedName>
</protein>
<reference evidence="4" key="2">
    <citation type="submission" date="2023-07" db="EMBL/GenBank/DDBJ databases">
        <authorList>
            <consortium name="Lawrence Berkeley National Laboratory"/>
            <person name="Haridas S."/>
            <person name="Hensen N."/>
            <person name="Bonometti L."/>
            <person name="Westerberg I."/>
            <person name="Brannstrom I.O."/>
            <person name="Guillou S."/>
            <person name="Cros-Aarteil S."/>
            <person name="Calhoun S."/>
            <person name="Kuo A."/>
            <person name="Mondo S."/>
            <person name="Pangilinan J."/>
            <person name="Riley R."/>
            <person name="LaButti K."/>
            <person name="Andreopoulos B."/>
            <person name="Lipzen A."/>
            <person name="Chen C."/>
            <person name="Yanf M."/>
            <person name="Daum C."/>
            <person name="Ng V."/>
            <person name="Clum A."/>
            <person name="Steindorff A."/>
            <person name="Ohm R."/>
            <person name="Martin F."/>
            <person name="Silar P."/>
            <person name="Natvig D."/>
            <person name="Lalanne C."/>
            <person name="Gautier V."/>
            <person name="Ament-velasquez S.L."/>
            <person name="Kruys A."/>
            <person name="Hutchinson M.I."/>
            <person name="Powell A.J."/>
            <person name="Barry K."/>
            <person name="Miller A.N."/>
            <person name="Grigoriev I.V."/>
            <person name="Debuchy R."/>
            <person name="Gladieux P."/>
            <person name="Thoren M.H."/>
            <person name="Johannesson H."/>
        </authorList>
    </citation>
    <scope>NUCLEOTIDE SEQUENCE</scope>
    <source>
        <strain evidence="4">FGSC 1904</strain>
    </source>
</reference>
<reference evidence="4" key="1">
    <citation type="journal article" date="2023" name="Mol. Phylogenet. Evol.">
        <title>Genome-scale phylogeny and comparative genomics of the fungal order Sordariales.</title>
        <authorList>
            <person name="Hensen N."/>
            <person name="Bonometti L."/>
            <person name="Westerberg I."/>
            <person name="Brannstrom I.O."/>
            <person name="Guillou S."/>
            <person name="Cros-Aarteil S."/>
            <person name="Calhoun S."/>
            <person name="Haridas S."/>
            <person name="Kuo A."/>
            <person name="Mondo S."/>
            <person name="Pangilinan J."/>
            <person name="Riley R."/>
            <person name="LaButti K."/>
            <person name="Andreopoulos B."/>
            <person name="Lipzen A."/>
            <person name="Chen C."/>
            <person name="Yan M."/>
            <person name="Daum C."/>
            <person name="Ng V."/>
            <person name="Clum A."/>
            <person name="Steindorff A."/>
            <person name="Ohm R.A."/>
            <person name="Martin F."/>
            <person name="Silar P."/>
            <person name="Natvig D.O."/>
            <person name="Lalanne C."/>
            <person name="Gautier V."/>
            <person name="Ament-Velasquez S.L."/>
            <person name="Kruys A."/>
            <person name="Hutchinson M.I."/>
            <person name="Powell A.J."/>
            <person name="Barry K."/>
            <person name="Miller A.N."/>
            <person name="Grigoriev I.V."/>
            <person name="Debuchy R."/>
            <person name="Gladieux P."/>
            <person name="Hiltunen Thoren M."/>
            <person name="Johannesson H."/>
        </authorList>
    </citation>
    <scope>NUCLEOTIDE SEQUENCE</scope>
    <source>
        <strain evidence="4">FGSC 1904</strain>
    </source>
</reference>
<dbReference type="Proteomes" id="UP001281003">
    <property type="component" value="Unassembled WGS sequence"/>
</dbReference>
<gene>
    <name evidence="4" type="ORF">B0T20DRAFT_134873</name>
</gene>
<feature type="region of interest" description="Disordered" evidence="2">
    <location>
        <begin position="43"/>
        <end position="95"/>
    </location>
</feature>
<dbReference type="InterPro" id="IPR029063">
    <property type="entry name" value="SAM-dependent_MTases_sf"/>
</dbReference>
<evidence type="ECO:0000256" key="3">
    <source>
        <dbReference type="SAM" id="Phobius"/>
    </source>
</evidence>
<dbReference type="AlphaFoldDB" id="A0AAE0UFI0"/>
<dbReference type="Pfam" id="PF13489">
    <property type="entry name" value="Methyltransf_23"/>
    <property type="match status" value="1"/>
</dbReference>
<feature type="coiled-coil region" evidence="1">
    <location>
        <begin position="230"/>
        <end position="261"/>
    </location>
</feature>
<evidence type="ECO:0000313" key="5">
    <source>
        <dbReference type="Proteomes" id="UP001281003"/>
    </source>
</evidence>
<feature type="transmembrane region" description="Helical" evidence="3">
    <location>
        <begin position="108"/>
        <end position="130"/>
    </location>
</feature>
<dbReference type="GO" id="GO:0008168">
    <property type="term" value="F:methyltransferase activity"/>
    <property type="evidence" value="ECO:0007669"/>
    <property type="project" value="UniProtKB-KW"/>
</dbReference>
<feature type="compositionally biased region" description="Polar residues" evidence="2">
    <location>
        <begin position="61"/>
        <end position="73"/>
    </location>
</feature>
<organism evidence="4 5">
    <name type="scientific">Sordaria brevicollis</name>
    <dbReference type="NCBI Taxonomy" id="83679"/>
    <lineage>
        <taxon>Eukaryota</taxon>
        <taxon>Fungi</taxon>
        <taxon>Dikarya</taxon>
        <taxon>Ascomycota</taxon>
        <taxon>Pezizomycotina</taxon>
        <taxon>Sordariomycetes</taxon>
        <taxon>Sordariomycetidae</taxon>
        <taxon>Sordariales</taxon>
        <taxon>Sordariaceae</taxon>
        <taxon>Sordaria</taxon>
    </lineage>
</organism>
<keyword evidence="5" id="KW-1185">Reference proteome</keyword>
<dbReference type="Gene3D" id="3.40.50.150">
    <property type="entry name" value="Vaccinia Virus protein VP39"/>
    <property type="match status" value="1"/>
</dbReference>
<keyword evidence="4" id="KW-0489">Methyltransferase</keyword>
<dbReference type="SUPFAM" id="SSF53335">
    <property type="entry name" value="S-adenosyl-L-methionine-dependent methyltransferases"/>
    <property type="match status" value="1"/>
</dbReference>
<evidence type="ECO:0000256" key="1">
    <source>
        <dbReference type="SAM" id="Coils"/>
    </source>
</evidence>
<sequence length="491" mass="54896">MATRIPLSLRGASSKSHLFFTANNRLTLTPRAFTTASSLFARAKANKPKSKPAISKAETLPEQQLQEASQQKPPTFEAPPNPKENEKENPNDGAQDLGKLLQERKWPLLLSGLTAFIISAYISMIVASLIKGPDPCHIHVDPSTGELPVTGRPRELDSLTNNPAITDWVLREKAEEFDRGLNMAERVMGIRLLRKWLGTRVKGHVLEVAVGTGRNLQFYDWSEVVKGPTLKETELTAEETKEKKEKEKERIQAVLDKGEKQMDKDWQERVKLPGSLEGEMLTFTGVDISEGMMGVARTRLRENVPDGKKVVPKGKRLGAAKNAGEGESRIGQGKRGEEQEVLLSALEDRIRLVRADAEAKLPEAPAYPARYEGEDVKKYDTVVQTFGLCSVHDPLALLKNMAGVVKPDTGRIILLEHGKGWSDWINEKLDLWAPQHFTRYGCWWNRDIERLVKEAEKRVPGLEVVKIERPGWFQAGTTVLVQLKVKSQQGN</sequence>
<dbReference type="InterPro" id="IPR050508">
    <property type="entry name" value="Methyltransf_Superfamily"/>
</dbReference>
<keyword evidence="3" id="KW-0472">Membrane</keyword>
<dbReference type="PANTHER" id="PTHR42912:SF83">
    <property type="entry name" value="METHYLTRANSFERASE TYPE 11 DOMAIN-CONTAINING PROTEIN"/>
    <property type="match status" value="1"/>
</dbReference>
<accession>A0AAE0UFI0</accession>
<proteinExistence type="predicted"/>
<evidence type="ECO:0000256" key="2">
    <source>
        <dbReference type="SAM" id="MobiDB-lite"/>
    </source>
</evidence>
<feature type="region of interest" description="Disordered" evidence="2">
    <location>
        <begin position="317"/>
        <end position="337"/>
    </location>
</feature>
<keyword evidence="3" id="KW-0812">Transmembrane</keyword>
<evidence type="ECO:0000313" key="4">
    <source>
        <dbReference type="EMBL" id="KAK3402232.1"/>
    </source>
</evidence>
<comment type="caution">
    <text evidence="4">The sequence shown here is derived from an EMBL/GenBank/DDBJ whole genome shotgun (WGS) entry which is preliminary data.</text>
</comment>
<keyword evidence="1" id="KW-0175">Coiled coil</keyword>
<dbReference type="GO" id="GO:0032259">
    <property type="term" value="P:methylation"/>
    <property type="evidence" value="ECO:0007669"/>
    <property type="project" value="UniProtKB-KW"/>
</dbReference>